<dbReference type="CDD" id="cd19499">
    <property type="entry name" value="RecA-like_ClpB_Hsp104-like"/>
    <property type="match status" value="1"/>
</dbReference>
<dbReference type="PANTHER" id="PTHR11638">
    <property type="entry name" value="ATP-DEPENDENT CLP PROTEASE"/>
    <property type="match status" value="1"/>
</dbReference>
<dbReference type="InterPro" id="IPR003593">
    <property type="entry name" value="AAA+_ATPase"/>
</dbReference>
<dbReference type="InterPro" id="IPR018368">
    <property type="entry name" value="ClpA/B_CS1"/>
</dbReference>
<name>A0A1W1UTM7_DESTI</name>
<dbReference type="RefSeq" id="WP_084052376.1">
    <property type="nucleotide sequence ID" value="NZ_FWWT01000010.1"/>
</dbReference>
<evidence type="ECO:0000259" key="8">
    <source>
        <dbReference type="PROSITE" id="PS50151"/>
    </source>
</evidence>
<reference evidence="10 11" key="1">
    <citation type="submission" date="2017-04" db="EMBL/GenBank/DDBJ databases">
        <authorList>
            <person name="Afonso C.L."/>
            <person name="Miller P.J."/>
            <person name="Scott M.A."/>
            <person name="Spackman E."/>
            <person name="Goraichik I."/>
            <person name="Dimitrov K.M."/>
            <person name="Suarez D.L."/>
            <person name="Swayne D.E."/>
        </authorList>
    </citation>
    <scope>NUCLEOTIDE SEQUENCE [LARGE SCALE GENOMIC DNA]</scope>
    <source>
        <strain evidence="10 11">DSM 11270</strain>
    </source>
</reference>
<dbReference type="GO" id="GO:0008233">
    <property type="term" value="F:peptidase activity"/>
    <property type="evidence" value="ECO:0007669"/>
    <property type="project" value="UniProtKB-KW"/>
</dbReference>
<dbReference type="Gene3D" id="1.10.1780.10">
    <property type="entry name" value="Clp, N-terminal domain"/>
    <property type="match status" value="1"/>
</dbReference>
<dbReference type="Gene3D" id="1.10.8.60">
    <property type="match status" value="2"/>
</dbReference>
<dbReference type="Pfam" id="PF17871">
    <property type="entry name" value="AAA_lid_9"/>
    <property type="match status" value="1"/>
</dbReference>
<proteinExistence type="inferred from homology"/>
<keyword evidence="10" id="KW-0378">Hydrolase</keyword>
<dbReference type="PROSITE" id="PS51903">
    <property type="entry name" value="CLP_R"/>
    <property type="match status" value="1"/>
</dbReference>
<dbReference type="InterPro" id="IPR050130">
    <property type="entry name" value="ClpA_ClpB"/>
</dbReference>
<dbReference type="InterPro" id="IPR019489">
    <property type="entry name" value="Clp_ATPase_C"/>
</dbReference>
<accession>A0A1W1UTM7</accession>
<dbReference type="AlphaFoldDB" id="A0A1W1UTM7"/>
<dbReference type="SMART" id="SM01086">
    <property type="entry name" value="ClpB_D2-small"/>
    <property type="match status" value="1"/>
</dbReference>
<keyword evidence="7" id="KW-0175">Coiled coil</keyword>
<evidence type="ECO:0000256" key="5">
    <source>
        <dbReference type="PROSITE-ProRule" id="PRU01251"/>
    </source>
</evidence>
<evidence type="ECO:0000256" key="6">
    <source>
        <dbReference type="RuleBase" id="RU004432"/>
    </source>
</evidence>
<dbReference type="STRING" id="656914.SAMN00017405_2351"/>
<dbReference type="PROSITE" id="PS50151">
    <property type="entry name" value="UVR"/>
    <property type="match status" value="1"/>
</dbReference>
<dbReference type="Pfam" id="PF00004">
    <property type="entry name" value="AAA"/>
    <property type="match status" value="1"/>
</dbReference>
<dbReference type="CDD" id="cd00009">
    <property type="entry name" value="AAA"/>
    <property type="match status" value="1"/>
</dbReference>
<keyword evidence="3 6" id="KW-0067">ATP-binding</keyword>
<gene>
    <name evidence="10" type="ORF">SAMN00017405_2351</name>
</gene>
<keyword evidence="2 6" id="KW-0547">Nucleotide-binding</keyword>
<evidence type="ECO:0000313" key="11">
    <source>
        <dbReference type="Proteomes" id="UP000192731"/>
    </source>
</evidence>
<feature type="domain" description="UVR" evidence="8">
    <location>
        <begin position="429"/>
        <end position="464"/>
    </location>
</feature>
<dbReference type="InterPro" id="IPR028299">
    <property type="entry name" value="ClpA/B_CS2"/>
</dbReference>
<dbReference type="FunFam" id="3.40.50.300:FF:000025">
    <property type="entry name" value="ATP-dependent Clp protease subunit"/>
    <property type="match status" value="1"/>
</dbReference>
<dbReference type="InterPro" id="IPR001270">
    <property type="entry name" value="ClpA/B"/>
</dbReference>
<evidence type="ECO:0000256" key="2">
    <source>
        <dbReference type="ARBA" id="ARBA00022741"/>
    </source>
</evidence>
<dbReference type="SUPFAM" id="SSF52540">
    <property type="entry name" value="P-loop containing nucleoside triphosphate hydrolases"/>
    <property type="match status" value="2"/>
</dbReference>
<keyword evidence="1 5" id="KW-0677">Repeat</keyword>
<dbReference type="FunFam" id="1.10.8.60:FF:000017">
    <property type="entry name" value="ATP-dependent chaperone ClpB"/>
    <property type="match status" value="1"/>
</dbReference>
<dbReference type="SUPFAM" id="SSF81923">
    <property type="entry name" value="Double Clp-N motif"/>
    <property type="match status" value="1"/>
</dbReference>
<dbReference type="PRINTS" id="PR00300">
    <property type="entry name" value="CLPPROTEASEA"/>
</dbReference>
<dbReference type="OrthoDB" id="9803641at2"/>
<evidence type="ECO:0000256" key="1">
    <source>
        <dbReference type="ARBA" id="ARBA00022737"/>
    </source>
</evidence>
<dbReference type="Gene3D" id="4.10.860.10">
    <property type="entry name" value="UVR domain"/>
    <property type="match status" value="1"/>
</dbReference>
<comment type="similarity">
    <text evidence="6">Belongs to the ClpA/ClpB family.</text>
</comment>
<evidence type="ECO:0000256" key="4">
    <source>
        <dbReference type="ARBA" id="ARBA00023186"/>
    </source>
</evidence>
<dbReference type="PANTHER" id="PTHR11638:SF18">
    <property type="entry name" value="HEAT SHOCK PROTEIN 104"/>
    <property type="match status" value="1"/>
</dbReference>
<evidence type="ECO:0000259" key="9">
    <source>
        <dbReference type="PROSITE" id="PS51903"/>
    </source>
</evidence>
<keyword evidence="10" id="KW-0645">Protease</keyword>
<dbReference type="PROSITE" id="PS00871">
    <property type="entry name" value="CLPAB_2"/>
    <property type="match status" value="1"/>
</dbReference>
<keyword evidence="4 6" id="KW-0143">Chaperone</keyword>
<evidence type="ECO:0000313" key="10">
    <source>
        <dbReference type="EMBL" id="SMB84508.1"/>
    </source>
</evidence>
<dbReference type="Pfam" id="PF02861">
    <property type="entry name" value="Clp_N"/>
    <property type="match status" value="1"/>
</dbReference>
<dbReference type="InterPro" id="IPR036628">
    <property type="entry name" value="Clp_N_dom_sf"/>
</dbReference>
<keyword evidence="11" id="KW-1185">Reference proteome</keyword>
<evidence type="ECO:0000256" key="3">
    <source>
        <dbReference type="ARBA" id="ARBA00022840"/>
    </source>
</evidence>
<feature type="coiled-coil region" evidence="7">
    <location>
        <begin position="425"/>
        <end position="475"/>
    </location>
</feature>
<dbReference type="GO" id="GO:0006508">
    <property type="term" value="P:proteolysis"/>
    <property type="evidence" value="ECO:0007669"/>
    <property type="project" value="UniProtKB-KW"/>
</dbReference>
<dbReference type="Gene3D" id="3.40.50.300">
    <property type="entry name" value="P-loop containing nucleotide triphosphate hydrolases"/>
    <property type="match status" value="2"/>
</dbReference>
<dbReference type="GO" id="GO:0034605">
    <property type="term" value="P:cellular response to heat"/>
    <property type="evidence" value="ECO:0007669"/>
    <property type="project" value="TreeGrafter"/>
</dbReference>
<dbReference type="EMBL" id="FWWT01000010">
    <property type="protein sequence ID" value="SMB84508.1"/>
    <property type="molecule type" value="Genomic_DNA"/>
</dbReference>
<dbReference type="GO" id="GO:0016887">
    <property type="term" value="F:ATP hydrolysis activity"/>
    <property type="evidence" value="ECO:0007669"/>
    <property type="project" value="InterPro"/>
</dbReference>
<dbReference type="InterPro" id="IPR001943">
    <property type="entry name" value="UVR_dom"/>
</dbReference>
<dbReference type="InterPro" id="IPR041546">
    <property type="entry name" value="ClpA/ClpB_AAA_lid"/>
</dbReference>
<dbReference type="GO" id="GO:0005524">
    <property type="term" value="F:ATP binding"/>
    <property type="evidence" value="ECO:0007669"/>
    <property type="project" value="UniProtKB-KW"/>
</dbReference>
<dbReference type="Proteomes" id="UP000192731">
    <property type="component" value="Unassembled WGS sequence"/>
</dbReference>
<dbReference type="PROSITE" id="PS00870">
    <property type="entry name" value="CLPAB_1"/>
    <property type="match status" value="1"/>
</dbReference>
<dbReference type="InterPro" id="IPR004176">
    <property type="entry name" value="Clp_R_N"/>
</dbReference>
<dbReference type="InterPro" id="IPR003959">
    <property type="entry name" value="ATPase_AAA_core"/>
</dbReference>
<protein>
    <submittedName>
        <fullName evidence="10">ATP-dependent Clp protease ATP-binding subunit ClpC</fullName>
    </submittedName>
</protein>
<sequence>MLEKMTEKAQKVLLIAKEEAIKYNHPAIGTEHILLGLLKEGQGVGAKSLISLGVSLEKIKEMISKTIVAGTEKPEGEIEFTPRAKKVLELADNESRKWNVKYIGTEHILLGLINEKDGSAAQVFKELGLTEEKMSNQVAAFLGGYPNHYYGFLNPTSDISMPENEEFKPMQSSTLNDFSRDLTKMAQNNKLDPVIGRQDEVDRVIQILSRRTKNNPVLVGEPGVGKTAIVEGLAQSIVNGTVPEILTNKKVLTLDLPGLVAGAKYRGEFEERLKKVIKEVIRDGNTILFIDEIHTLIGAGSAEGSIDAANILKPFLARGEMQLIGATTINEYRKYVEKDSALERRFQPVQVNEPTLEETEQILMGLRDKYEAHHSIKISEEAVKAAVEMSNRYITDRFLPDKAIDVLDEASSKVRLKAHITPPELKKLEDDVEKIAKEKEEAVISQDYEKAATYRDEELKKKKELEETRDKWNTQKRTKSQILTGEDIAGIISSWTKIPVKKLQQEESEKLINMEKILHERVIGQEEAVQAVSRAMRRARSGLKNPKRPIGSFIFLGPTGVGKTELARAVAETLFGDEKALVRIDMSEYMEKHAVSRLVGAPPGYVGYEEGGQLTEAVRRKPYSVILLDEIEKAHPEVFNILLQVLEDGRLTDSKGRTVDFRNAVLIMTSNVGASDLKQSKPLGFTSKESDKDSYKLMKNKVMESLKKTFRPEFLNRIDETLVFHALTEEHIKEIVSLMLNELRERLTENELSINVTDKAKELIVKEGFDKDYGARPLRRAIQKLIEDNLSEEMLKGTYKAGDTIHVDGIEGKIKLS</sequence>
<dbReference type="Pfam" id="PF10431">
    <property type="entry name" value="ClpB_D2-small"/>
    <property type="match status" value="1"/>
</dbReference>
<dbReference type="Pfam" id="PF07724">
    <property type="entry name" value="AAA_2"/>
    <property type="match status" value="1"/>
</dbReference>
<feature type="domain" description="Clp R" evidence="9">
    <location>
        <begin position="2"/>
        <end position="144"/>
    </location>
</feature>
<dbReference type="GO" id="GO:0005737">
    <property type="term" value="C:cytoplasm"/>
    <property type="evidence" value="ECO:0007669"/>
    <property type="project" value="TreeGrafter"/>
</dbReference>
<dbReference type="InterPro" id="IPR027417">
    <property type="entry name" value="P-loop_NTPase"/>
</dbReference>
<evidence type="ECO:0000256" key="7">
    <source>
        <dbReference type="SAM" id="Coils"/>
    </source>
</evidence>
<dbReference type="FunFam" id="3.40.50.300:FF:000010">
    <property type="entry name" value="Chaperone clpB 1, putative"/>
    <property type="match status" value="1"/>
</dbReference>
<dbReference type="SMART" id="SM00382">
    <property type="entry name" value="AAA"/>
    <property type="match status" value="2"/>
</dbReference>
<organism evidence="10 11">
    <name type="scientific">Desulfonispora thiosulfatigenes DSM 11270</name>
    <dbReference type="NCBI Taxonomy" id="656914"/>
    <lineage>
        <taxon>Bacteria</taxon>
        <taxon>Bacillati</taxon>
        <taxon>Bacillota</taxon>
        <taxon>Clostridia</taxon>
        <taxon>Eubacteriales</taxon>
        <taxon>Peptococcaceae</taxon>
        <taxon>Desulfonispora</taxon>
    </lineage>
</organism>